<feature type="region of interest" description="Disordered" evidence="1">
    <location>
        <begin position="244"/>
        <end position="268"/>
    </location>
</feature>
<feature type="region of interest" description="Disordered" evidence="1">
    <location>
        <begin position="180"/>
        <end position="201"/>
    </location>
</feature>
<dbReference type="PANTHER" id="PTHR38104:SF1">
    <property type="entry name" value="ANTI-SIGMA-E FACTOR RSEA"/>
    <property type="match status" value="1"/>
</dbReference>
<dbReference type="InterPro" id="IPR052383">
    <property type="entry name" value="Anti-sigma-E_RseA-like"/>
</dbReference>
<dbReference type="PATRIC" id="fig|266128.3.peg.2229"/>
<dbReference type="CDD" id="cd16328">
    <property type="entry name" value="RseA_N"/>
    <property type="match status" value="1"/>
</dbReference>
<dbReference type="GO" id="GO:0016989">
    <property type="term" value="F:sigma factor antagonist activity"/>
    <property type="evidence" value="ECO:0007669"/>
    <property type="project" value="InterPro"/>
</dbReference>
<dbReference type="SUPFAM" id="SSF89069">
    <property type="entry name" value="N-terminal, cytoplasmic domain of anti-sigmaE factor RseA"/>
    <property type="match status" value="1"/>
</dbReference>
<accession>A0A0R0C1M3</accession>
<dbReference type="EMBL" id="LDJH01000006">
    <property type="protein sequence ID" value="KRG59524.1"/>
    <property type="molecule type" value="Genomic_DNA"/>
</dbReference>
<evidence type="ECO:0000259" key="3">
    <source>
        <dbReference type="Pfam" id="PF03872"/>
    </source>
</evidence>
<keyword evidence="2" id="KW-1133">Transmembrane helix</keyword>
<protein>
    <recommendedName>
        <fullName evidence="3">Anti sigma-E protein RseA N-terminal domain-containing protein</fullName>
    </recommendedName>
</protein>
<organism evidence="4 5">
    <name type="scientific">Stenotrophomonas koreensis</name>
    <dbReference type="NCBI Taxonomy" id="266128"/>
    <lineage>
        <taxon>Bacteria</taxon>
        <taxon>Pseudomonadati</taxon>
        <taxon>Pseudomonadota</taxon>
        <taxon>Gammaproteobacteria</taxon>
        <taxon>Lysobacterales</taxon>
        <taxon>Lysobacteraceae</taxon>
        <taxon>Stenotrophomonas</taxon>
    </lineage>
</organism>
<dbReference type="AlphaFoldDB" id="A0A0R0C1M3"/>
<sequence length="268" mass="27719">MNPNSPDHDPALQRVDALHRQQLSALIDGELSADQARFLIRRLEHDQELSACQERWQIAGDVLRGQLGAVAPADFAARVALALPPVVALPRTAADHRARPRRWVAGGALAACMALVAVLLLPGRAPVPAPSPLLVSGTAAPELPVKGAEPATAVAPAAAQAPPLQAAVAAATVAAPREATESTLARRVRPAPPADAAAAPPMVAGQIPPDSVASPFALPIEPVHARPWPRSQLGRADAFNVRLPAAGSPFAPPRDAAASSHWQTVPQP</sequence>
<dbReference type="PANTHER" id="PTHR38104">
    <property type="match status" value="1"/>
</dbReference>
<keyword evidence="2" id="KW-0812">Transmembrane</keyword>
<dbReference type="Pfam" id="PF03872">
    <property type="entry name" value="RseA_N"/>
    <property type="match status" value="1"/>
</dbReference>
<dbReference type="Proteomes" id="UP000051254">
    <property type="component" value="Unassembled WGS sequence"/>
</dbReference>
<dbReference type="InterPro" id="IPR005572">
    <property type="entry name" value="Anti-sigma_E_RseA_N"/>
</dbReference>
<dbReference type="Gene3D" id="1.10.10.880">
    <property type="entry name" value="Anti sigma-E protein RseA, N-terminal domain"/>
    <property type="match status" value="1"/>
</dbReference>
<dbReference type="STRING" id="266128.ABB25_02845"/>
<reference evidence="4 5" key="1">
    <citation type="submission" date="2015-05" db="EMBL/GenBank/DDBJ databases">
        <title>Genome sequencing and analysis of members of genus Stenotrophomonas.</title>
        <authorList>
            <person name="Patil P.P."/>
            <person name="Midha S."/>
            <person name="Patil P.B."/>
        </authorList>
    </citation>
    <scope>NUCLEOTIDE SEQUENCE [LARGE SCALE GENOMIC DNA]</scope>
    <source>
        <strain evidence="4 5">DSM 17805</strain>
    </source>
</reference>
<feature type="domain" description="Anti sigma-E protein RseA N-terminal" evidence="3">
    <location>
        <begin position="20"/>
        <end position="103"/>
    </location>
</feature>
<feature type="transmembrane region" description="Helical" evidence="2">
    <location>
        <begin position="103"/>
        <end position="121"/>
    </location>
</feature>
<keyword evidence="2" id="KW-0472">Membrane</keyword>
<comment type="caution">
    <text evidence="4">The sequence shown here is derived from an EMBL/GenBank/DDBJ whole genome shotgun (WGS) entry which is preliminary data.</text>
</comment>
<evidence type="ECO:0000313" key="4">
    <source>
        <dbReference type="EMBL" id="KRG59524.1"/>
    </source>
</evidence>
<dbReference type="RefSeq" id="WP_057663443.1">
    <property type="nucleotide sequence ID" value="NZ_LDJH01000006.1"/>
</dbReference>
<evidence type="ECO:0000256" key="1">
    <source>
        <dbReference type="SAM" id="MobiDB-lite"/>
    </source>
</evidence>
<name>A0A0R0C1M3_9GAMM</name>
<dbReference type="InterPro" id="IPR036147">
    <property type="entry name" value="Anti-sigma_E_RseA_N_sf"/>
</dbReference>
<keyword evidence="5" id="KW-1185">Reference proteome</keyword>
<dbReference type="OrthoDB" id="5298512at2"/>
<proteinExistence type="predicted"/>
<evidence type="ECO:0000256" key="2">
    <source>
        <dbReference type="SAM" id="Phobius"/>
    </source>
</evidence>
<evidence type="ECO:0000313" key="5">
    <source>
        <dbReference type="Proteomes" id="UP000051254"/>
    </source>
</evidence>
<gene>
    <name evidence="4" type="ORF">ABB25_02845</name>
</gene>